<dbReference type="AlphaFoldDB" id="A0A1C0B5T9"/>
<dbReference type="OrthoDB" id="5995861at2"/>
<evidence type="ECO:0000313" key="2">
    <source>
        <dbReference type="EMBL" id="OCL98396.1"/>
    </source>
</evidence>
<reference evidence="4" key="2">
    <citation type="submission" date="2015-05" db="EMBL/GenBank/DDBJ databases">
        <authorList>
            <person name="Rovetto F."/>
            <person name="Cocolin L."/>
            <person name="Illeghems K."/>
            <person name="Van Nieuwerburgh F."/>
            <person name="Houf K."/>
        </authorList>
    </citation>
    <scope>NUCLEOTIDE SEQUENCE [LARGE SCALE GENOMIC DNA]</scope>
    <source>
        <strain evidence="4">DU22</strain>
    </source>
</reference>
<feature type="signal peptide" evidence="1">
    <location>
        <begin position="1"/>
        <end position="20"/>
    </location>
</feature>
<organism evidence="2 4">
    <name type="scientific">Aliarcobacter thereius</name>
    <dbReference type="NCBI Taxonomy" id="544718"/>
    <lineage>
        <taxon>Bacteria</taxon>
        <taxon>Pseudomonadati</taxon>
        <taxon>Campylobacterota</taxon>
        <taxon>Epsilonproteobacteria</taxon>
        <taxon>Campylobacterales</taxon>
        <taxon>Arcobacteraceae</taxon>
        <taxon>Aliarcobacter</taxon>
    </lineage>
</organism>
<keyword evidence="1" id="KW-0732">Signal</keyword>
<dbReference type="PATRIC" id="fig|544718.43.peg.1478"/>
<keyword evidence="2" id="KW-0472">Membrane</keyword>
<gene>
    <name evidence="2" type="ORF">AAX29_01635</name>
    <name evidence="3" type="ORF">FE246_08455</name>
</gene>
<name>A0A1C0B5T9_9BACT</name>
<keyword evidence="2" id="KW-0812">Transmembrane</keyword>
<evidence type="ECO:0000313" key="3">
    <source>
        <dbReference type="EMBL" id="TLS70987.1"/>
    </source>
</evidence>
<dbReference type="Proteomes" id="UP000093281">
    <property type="component" value="Unassembled WGS sequence"/>
</dbReference>
<protein>
    <submittedName>
        <fullName evidence="3">DUF4198 domain-containing protein</fullName>
    </submittedName>
    <submittedName>
        <fullName evidence="2">Nickel uptake substrate-specific transmembrane region</fullName>
    </submittedName>
</protein>
<sequence>MKKFVYSMMLSSAVVLGANAHEIWLELDQNKKEAKLYFGHYAENEKESGKDFERIQEGIAYPKEFVKSTKRNDNNITYSLTKNSDIVVVQEGEPRLSKATNITTKRVIYSKAGISSKKAITKFDIVAVDANKNIFKLVLDGKPLAKNEINVISPSSWTKKFMTDDKGEFKINTPWKGGYLIQAKYEDNTKGESNGKTFDKTVHLLALNLNIDKGLDWKN</sequence>
<accession>A0A1C0B5T9</accession>
<evidence type="ECO:0000256" key="1">
    <source>
        <dbReference type="SAM" id="SignalP"/>
    </source>
</evidence>
<dbReference type="EMBL" id="VBUF01000005">
    <property type="protein sequence ID" value="TLS70987.1"/>
    <property type="molecule type" value="Genomic_DNA"/>
</dbReference>
<comment type="caution">
    <text evidence="2">The sequence shown here is derived from an EMBL/GenBank/DDBJ whole genome shotgun (WGS) entry which is preliminary data.</text>
</comment>
<feature type="chain" id="PRO_5038215815" evidence="1">
    <location>
        <begin position="21"/>
        <end position="219"/>
    </location>
</feature>
<dbReference type="STRING" id="544718.AAX25_01509"/>
<evidence type="ECO:0000313" key="4">
    <source>
        <dbReference type="Proteomes" id="UP000093281"/>
    </source>
</evidence>
<evidence type="ECO:0000313" key="5">
    <source>
        <dbReference type="Proteomes" id="UP000308001"/>
    </source>
</evidence>
<dbReference type="RefSeq" id="WP_066184508.1">
    <property type="nucleotide sequence ID" value="NZ_LCUJ01000006.1"/>
</dbReference>
<dbReference type="EMBL" id="LCUJ01000006">
    <property type="protein sequence ID" value="OCL98396.1"/>
    <property type="molecule type" value="Genomic_DNA"/>
</dbReference>
<dbReference type="Proteomes" id="UP000308001">
    <property type="component" value="Unassembled WGS sequence"/>
</dbReference>
<reference evidence="3 5" key="3">
    <citation type="submission" date="2019-05" db="EMBL/GenBank/DDBJ databases">
        <title>Arcobacter cibarius and Arcobacter thereius providing challenges in identification an antibiotic susceptibility and Quinolone resistance.</title>
        <authorList>
            <person name="Busch A."/>
            <person name="Hanel I."/>
            <person name="Hotzel H."/>
            <person name="Tomaso H."/>
        </authorList>
    </citation>
    <scope>NUCLEOTIDE SEQUENCE [LARGE SCALE GENOMIC DNA]</scope>
    <source>
        <strain evidence="3 5">17CS1191_2</strain>
    </source>
</reference>
<reference evidence="2" key="1">
    <citation type="submission" date="2015-05" db="EMBL/GenBank/DDBJ databases">
        <authorList>
            <person name="Wang D.B."/>
            <person name="Wang M."/>
        </authorList>
    </citation>
    <scope>NUCLEOTIDE SEQUENCE [LARGE SCALE GENOMIC DNA]</scope>
    <source>
        <strain evidence="2">DU22</strain>
    </source>
</reference>
<proteinExistence type="predicted"/>